<dbReference type="Proteomes" id="UP001161247">
    <property type="component" value="Chromosome 5"/>
</dbReference>
<feature type="compositionally biased region" description="Basic and acidic residues" evidence="1">
    <location>
        <begin position="804"/>
        <end position="815"/>
    </location>
</feature>
<sequence length="931" mass="106204">MDPGFGAALLCSDDFLTLLPGMEECQEESKDLKVFWYPEMNNSDGSLRPISSGSFPAQPQSIPDKIKSLLLSLGVFGSTLVQFWAPVTTKTGQTVLSVVGQPFGVSQLYIGFCRYRYHCIQQGSSVNDVSQLGHLGRAFLGRSSEVCDDIESGCTIDEFPMKEFAKNCGIISCRVVPLFEPSNHRDRCIGVLELVSLSKISFSAFTSVENEDFLCTRPHCQECEAFYGKSIISAYDLLATSLYRVQKRCSVRFWVPCICDDEPGADSQYQEDNCTLLNAPKRISQFFCEWPLDSWDTEYELDRLDFERQTFFLRNGKSWVERAHSLNKLCFISDTSPWTLSDYPIGNLRNFCRFAIPLKLIHTKLPPVILEVLWHDFHMDVLENSLKDLLKDILDLLFSEFARRLSKYKDITFGTKKFSVEFSHHDVPKYVYFDVSEIGNGTEQHFQAADQPLSLEDNVQYPETDTTIFIDMTTIPSSTKADAQINATHTQTDGFNAEAETFQSHDDSGDGKLPDLSSHHDQQTTKEAGVHHTNKEAMTKKGVKIEIDYDRIEQCSGRKVEDAARELGGDHFPKFFYFLSSYISNSFHYMVIIFVKPFRFISFVVSRSTLKRRCRDLGIKRWSSHKKNKAHYIPEKGSTQTHSMIVKATYREDAVKFDLGSTSAFGELVEALKKRFDLVPNKFKIKYEDKEDGWIKMACDEDLHFHLKDLISAGETRMNLKVFPETEYVSLGDGGGLVNHEDALFIDPKRSPALTNQEIVRRVTSALGAIHNVVEEESSLENRNEHQSTPSNLFQTPSVISASRDQEQRHNRHSSEQLITRNFQAPYDNESDINKGHTFNGKQRDNAIWSFQFFSCEEQKVIDYAFGEGDERRVVILDSLAGRDNRSKADVEFVIRVLQNIFVAVFTKEYQDDMTRFPVEEPIWVPKQSNG</sequence>
<dbReference type="SMART" id="SM00666">
    <property type="entry name" value="PB1"/>
    <property type="match status" value="1"/>
</dbReference>
<accession>A0AAV1DFD3</accession>
<dbReference type="InterPro" id="IPR000270">
    <property type="entry name" value="PB1_dom"/>
</dbReference>
<reference evidence="3" key="1">
    <citation type="submission" date="2023-03" db="EMBL/GenBank/DDBJ databases">
        <authorList>
            <person name="Julca I."/>
        </authorList>
    </citation>
    <scope>NUCLEOTIDE SEQUENCE</scope>
</reference>
<dbReference type="EMBL" id="OX459122">
    <property type="protein sequence ID" value="CAI9106549.1"/>
    <property type="molecule type" value="Genomic_DNA"/>
</dbReference>
<dbReference type="InterPro" id="IPR053793">
    <property type="entry name" value="PB1-like"/>
</dbReference>
<dbReference type="Gene3D" id="3.10.20.90">
    <property type="entry name" value="Phosphatidylinositol 3-kinase Catalytic Subunit, Chain A, domain 1"/>
    <property type="match status" value="1"/>
</dbReference>
<evidence type="ECO:0000256" key="1">
    <source>
        <dbReference type="SAM" id="MobiDB-lite"/>
    </source>
</evidence>
<feature type="compositionally biased region" description="Polar residues" evidence="1">
    <location>
        <begin position="787"/>
        <end position="803"/>
    </location>
</feature>
<gene>
    <name evidence="3" type="ORF">OLC1_LOCUS15030</name>
</gene>
<protein>
    <submittedName>
        <fullName evidence="3">OLC1v1005733C1</fullName>
    </submittedName>
</protein>
<feature type="region of interest" description="Disordered" evidence="1">
    <location>
        <begin position="501"/>
        <end position="531"/>
    </location>
</feature>
<evidence type="ECO:0000313" key="4">
    <source>
        <dbReference type="Proteomes" id="UP001161247"/>
    </source>
</evidence>
<dbReference type="InterPro" id="IPR045012">
    <property type="entry name" value="NLP"/>
</dbReference>
<dbReference type="PANTHER" id="PTHR32002">
    <property type="entry name" value="PROTEIN NLP8"/>
    <property type="match status" value="1"/>
</dbReference>
<dbReference type="PANTHER" id="PTHR32002:SF62">
    <property type="entry name" value="PROTEIN NLP6-LIKE ISOFORM X1"/>
    <property type="match status" value="1"/>
</dbReference>
<keyword evidence="4" id="KW-1185">Reference proteome</keyword>
<name>A0AAV1DFD3_OLDCO</name>
<evidence type="ECO:0000313" key="3">
    <source>
        <dbReference type="EMBL" id="CAI9106549.1"/>
    </source>
</evidence>
<dbReference type="PROSITE" id="PS51745">
    <property type="entry name" value="PB1"/>
    <property type="match status" value="1"/>
</dbReference>
<dbReference type="Pfam" id="PF00564">
    <property type="entry name" value="PB1"/>
    <property type="match status" value="1"/>
</dbReference>
<feature type="region of interest" description="Disordered" evidence="1">
    <location>
        <begin position="777"/>
        <end position="818"/>
    </location>
</feature>
<proteinExistence type="predicted"/>
<dbReference type="GO" id="GO:0003700">
    <property type="term" value="F:DNA-binding transcription factor activity"/>
    <property type="evidence" value="ECO:0007669"/>
    <property type="project" value="InterPro"/>
</dbReference>
<evidence type="ECO:0000259" key="2">
    <source>
        <dbReference type="PROSITE" id="PS51745"/>
    </source>
</evidence>
<organism evidence="3 4">
    <name type="scientific">Oldenlandia corymbosa var. corymbosa</name>
    <dbReference type="NCBI Taxonomy" id="529605"/>
    <lineage>
        <taxon>Eukaryota</taxon>
        <taxon>Viridiplantae</taxon>
        <taxon>Streptophyta</taxon>
        <taxon>Embryophyta</taxon>
        <taxon>Tracheophyta</taxon>
        <taxon>Spermatophyta</taxon>
        <taxon>Magnoliopsida</taxon>
        <taxon>eudicotyledons</taxon>
        <taxon>Gunneridae</taxon>
        <taxon>Pentapetalae</taxon>
        <taxon>asterids</taxon>
        <taxon>lamiids</taxon>
        <taxon>Gentianales</taxon>
        <taxon>Rubiaceae</taxon>
        <taxon>Rubioideae</taxon>
        <taxon>Spermacoceae</taxon>
        <taxon>Hedyotis-Oldenlandia complex</taxon>
        <taxon>Oldenlandia</taxon>
    </lineage>
</organism>
<feature type="domain" description="PB1" evidence="2">
    <location>
        <begin position="643"/>
        <end position="723"/>
    </location>
</feature>
<dbReference type="SUPFAM" id="SSF54277">
    <property type="entry name" value="CAD &amp; PB1 domains"/>
    <property type="match status" value="1"/>
</dbReference>
<feature type="compositionally biased region" description="Basic and acidic residues" evidence="1">
    <location>
        <begin position="503"/>
        <end position="531"/>
    </location>
</feature>
<dbReference type="AlphaFoldDB" id="A0AAV1DFD3"/>